<evidence type="ECO:0000256" key="1">
    <source>
        <dbReference type="ARBA" id="ARBA00009005"/>
    </source>
</evidence>
<protein>
    <submittedName>
        <fullName evidence="3">Clan CD, family C14, metacaspase-like cysteine peptidase</fullName>
    </submittedName>
</protein>
<dbReference type="OrthoDB" id="3223806at2759"/>
<dbReference type="VEuPathDB" id="TrichDB:TRFO_03615"/>
<dbReference type="Proteomes" id="UP000179807">
    <property type="component" value="Unassembled WGS sequence"/>
</dbReference>
<dbReference type="AlphaFoldDB" id="A0A1J4KMY4"/>
<dbReference type="Pfam" id="PF00656">
    <property type="entry name" value="Peptidase_C14"/>
    <property type="match status" value="1"/>
</dbReference>
<dbReference type="GO" id="GO:0005737">
    <property type="term" value="C:cytoplasm"/>
    <property type="evidence" value="ECO:0007669"/>
    <property type="project" value="TreeGrafter"/>
</dbReference>
<evidence type="ECO:0000259" key="2">
    <source>
        <dbReference type="Pfam" id="PF00656"/>
    </source>
</evidence>
<evidence type="ECO:0000313" key="3">
    <source>
        <dbReference type="EMBL" id="OHT12595.1"/>
    </source>
</evidence>
<dbReference type="PANTHER" id="PTHR48104:SF30">
    <property type="entry name" value="METACASPASE-1"/>
    <property type="match status" value="1"/>
</dbReference>
<proteinExistence type="inferred from homology"/>
<dbReference type="GO" id="GO:0006508">
    <property type="term" value="P:proteolysis"/>
    <property type="evidence" value="ECO:0007669"/>
    <property type="project" value="InterPro"/>
</dbReference>
<accession>A0A1J4KMY4</accession>
<sequence length="320" mass="36245">MGQEGSSTRDHFSDSSDDAVLDKIKKEQTQQVHMDANTRKEQFQELRGSNTIEASLKIMNHLGICLNDLSPNKVPPQLADGISSKVLLIVVNTYTKPKYQLGVGPLNDSITVAINHKKMGYKMVFLHNTTPKIFKSWLQFVLEKSETDLTIFYTGHGCSVVDKSGDESDGYDEVMLFDTGYVIDDELAEYLAQYAHGQRIVLLSDCCHSGSMWDIQSHPGMKGVIPDNIMSISASKDDQTAKQTKIKSTDQGIFSYYFWDLFNKDQNITTKQMETKINPYISRFKQHFTYATTSPSMLDEPIFPHRERPPADHPNRGHTY</sequence>
<keyword evidence="4" id="KW-1185">Reference proteome</keyword>
<name>A0A1J4KMY4_9EUKA</name>
<dbReference type="PANTHER" id="PTHR48104">
    <property type="entry name" value="METACASPASE-4"/>
    <property type="match status" value="1"/>
</dbReference>
<comment type="similarity">
    <text evidence="1">Belongs to the peptidase C14B family.</text>
</comment>
<evidence type="ECO:0000313" key="4">
    <source>
        <dbReference type="Proteomes" id="UP000179807"/>
    </source>
</evidence>
<dbReference type="EMBL" id="MLAK01000560">
    <property type="protein sequence ID" value="OHT12595.1"/>
    <property type="molecule type" value="Genomic_DNA"/>
</dbReference>
<organism evidence="3 4">
    <name type="scientific">Tritrichomonas foetus</name>
    <dbReference type="NCBI Taxonomy" id="1144522"/>
    <lineage>
        <taxon>Eukaryota</taxon>
        <taxon>Metamonada</taxon>
        <taxon>Parabasalia</taxon>
        <taxon>Tritrichomonadida</taxon>
        <taxon>Tritrichomonadidae</taxon>
        <taxon>Tritrichomonas</taxon>
    </lineage>
</organism>
<dbReference type="RefSeq" id="XP_068365731.1">
    <property type="nucleotide sequence ID" value="XM_068491410.1"/>
</dbReference>
<dbReference type="GO" id="GO:0004197">
    <property type="term" value="F:cysteine-type endopeptidase activity"/>
    <property type="evidence" value="ECO:0007669"/>
    <property type="project" value="InterPro"/>
</dbReference>
<reference evidence="3" key="1">
    <citation type="submission" date="2016-10" db="EMBL/GenBank/DDBJ databases">
        <authorList>
            <person name="Benchimol M."/>
            <person name="Almeida L.G."/>
            <person name="Vasconcelos A.T."/>
            <person name="Perreira-Neves A."/>
            <person name="Rosa I.A."/>
            <person name="Tasca T."/>
            <person name="Bogo M.R."/>
            <person name="de Souza W."/>
        </authorList>
    </citation>
    <scope>NUCLEOTIDE SEQUENCE [LARGE SCALE GENOMIC DNA]</scope>
    <source>
        <strain evidence="3">K</strain>
    </source>
</reference>
<dbReference type="InterPro" id="IPR050452">
    <property type="entry name" value="Metacaspase"/>
</dbReference>
<gene>
    <name evidence="3" type="ORF">TRFO_03615</name>
</gene>
<dbReference type="Gene3D" id="3.40.50.1460">
    <property type="match status" value="1"/>
</dbReference>
<comment type="caution">
    <text evidence="3">The sequence shown here is derived from an EMBL/GenBank/DDBJ whole genome shotgun (WGS) entry which is preliminary data.</text>
</comment>
<dbReference type="GeneID" id="94826114"/>
<feature type="domain" description="Peptidase C14 caspase" evidence="2">
    <location>
        <begin position="86"/>
        <end position="282"/>
    </location>
</feature>
<dbReference type="InterPro" id="IPR011600">
    <property type="entry name" value="Pept_C14_caspase"/>
</dbReference>